<dbReference type="PANTHER" id="PTHR30086">
    <property type="entry name" value="ARGININE EXPORTER PROTEIN ARGO"/>
    <property type="match status" value="1"/>
</dbReference>
<evidence type="ECO:0000313" key="8">
    <source>
        <dbReference type="Proteomes" id="UP000198866"/>
    </source>
</evidence>
<feature type="transmembrane region" description="Helical" evidence="6">
    <location>
        <begin position="128"/>
        <end position="151"/>
    </location>
</feature>
<proteinExistence type="predicted"/>
<dbReference type="InterPro" id="IPR001123">
    <property type="entry name" value="LeuE-type"/>
</dbReference>
<feature type="transmembrane region" description="Helical" evidence="6">
    <location>
        <begin position="41"/>
        <end position="63"/>
    </location>
</feature>
<dbReference type="GO" id="GO:0015171">
    <property type="term" value="F:amino acid transmembrane transporter activity"/>
    <property type="evidence" value="ECO:0007669"/>
    <property type="project" value="TreeGrafter"/>
</dbReference>
<dbReference type="PANTHER" id="PTHR30086:SF20">
    <property type="entry name" value="ARGININE EXPORTER PROTEIN ARGO-RELATED"/>
    <property type="match status" value="1"/>
</dbReference>
<evidence type="ECO:0000256" key="3">
    <source>
        <dbReference type="ARBA" id="ARBA00022692"/>
    </source>
</evidence>
<comment type="subcellular location">
    <subcellularLocation>
        <location evidence="1">Cell membrane</location>
        <topology evidence="1">Multi-pass membrane protein</topology>
    </subcellularLocation>
</comment>
<dbReference type="RefSeq" id="WP_090871923.1">
    <property type="nucleotide sequence ID" value="NZ_FNYE01000033.1"/>
</dbReference>
<keyword evidence="2" id="KW-1003">Cell membrane</keyword>
<dbReference type="AlphaFoldDB" id="A0A1H7DTN2"/>
<evidence type="ECO:0000256" key="4">
    <source>
        <dbReference type="ARBA" id="ARBA00022989"/>
    </source>
</evidence>
<dbReference type="Proteomes" id="UP000198866">
    <property type="component" value="Unassembled WGS sequence"/>
</dbReference>
<keyword evidence="3 6" id="KW-0812">Transmembrane</keyword>
<dbReference type="STRING" id="667676.SAMN05192539_103340"/>
<organism evidence="7 8">
    <name type="scientific">Paraburkholderia diazotrophica</name>
    <dbReference type="NCBI Taxonomy" id="667676"/>
    <lineage>
        <taxon>Bacteria</taxon>
        <taxon>Pseudomonadati</taxon>
        <taxon>Pseudomonadota</taxon>
        <taxon>Betaproteobacteria</taxon>
        <taxon>Burkholderiales</taxon>
        <taxon>Burkholderiaceae</taxon>
        <taxon>Paraburkholderia</taxon>
    </lineage>
</organism>
<reference evidence="8" key="1">
    <citation type="submission" date="2016-10" db="EMBL/GenBank/DDBJ databases">
        <authorList>
            <person name="Varghese N."/>
            <person name="Submissions S."/>
        </authorList>
    </citation>
    <scope>NUCLEOTIDE SEQUENCE [LARGE SCALE GENOMIC DNA]</scope>
    <source>
        <strain evidence="8">LMG 26031</strain>
    </source>
</reference>
<dbReference type="OrthoDB" id="5638726at2"/>
<keyword evidence="8" id="KW-1185">Reference proteome</keyword>
<gene>
    <name evidence="7" type="ORF">SAMN05192539_103340</name>
</gene>
<feature type="transmembrane region" description="Helical" evidence="6">
    <location>
        <begin position="6"/>
        <end position="29"/>
    </location>
</feature>
<sequence>MFSPGLFFTAAGVGLAVAAPVGPMGMLCIRRTLTDGPRAGLAIGFGIAGGDAFYGLIAALGLVSVSQFMLAYDKPLHIVAGLFLLYLGIRTMLQKVPADNGNNGGNGNNGSNGEGKLAGIGHAGAVKAFASALLLTLTNPQTIIMFAALFTTLAPRGPFSSSVALTTVLGVFCGSIAWWCFLVTAVSLARHAIGHKLRVVIDRIAGFALAAFGVAEVRRAI</sequence>
<accession>A0A1H7DTN2</accession>
<feature type="transmembrane region" description="Helical" evidence="6">
    <location>
        <begin position="163"/>
        <end position="188"/>
    </location>
</feature>
<protein>
    <submittedName>
        <fullName evidence="7">Threonine/homoserine/homoserine lactone efflux protein</fullName>
    </submittedName>
</protein>
<evidence type="ECO:0000256" key="5">
    <source>
        <dbReference type="ARBA" id="ARBA00023136"/>
    </source>
</evidence>
<dbReference type="EMBL" id="FNYE01000033">
    <property type="protein sequence ID" value="SEK04217.1"/>
    <property type="molecule type" value="Genomic_DNA"/>
</dbReference>
<keyword evidence="5 6" id="KW-0472">Membrane</keyword>
<keyword evidence="4 6" id="KW-1133">Transmembrane helix</keyword>
<evidence type="ECO:0000256" key="6">
    <source>
        <dbReference type="SAM" id="Phobius"/>
    </source>
</evidence>
<feature type="transmembrane region" description="Helical" evidence="6">
    <location>
        <begin position="75"/>
        <end position="93"/>
    </location>
</feature>
<dbReference type="GO" id="GO:0005886">
    <property type="term" value="C:plasma membrane"/>
    <property type="evidence" value="ECO:0007669"/>
    <property type="project" value="UniProtKB-SubCell"/>
</dbReference>
<evidence type="ECO:0000256" key="2">
    <source>
        <dbReference type="ARBA" id="ARBA00022475"/>
    </source>
</evidence>
<dbReference type="Pfam" id="PF01810">
    <property type="entry name" value="LysE"/>
    <property type="match status" value="1"/>
</dbReference>
<evidence type="ECO:0000256" key="1">
    <source>
        <dbReference type="ARBA" id="ARBA00004651"/>
    </source>
</evidence>
<evidence type="ECO:0000313" key="7">
    <source>
        <dbReference type="EMBL" id="SEK04217.1"/>
    </source>
</evidence>
<name>A0A1H7DTN2_9BURK</name>